<feature type="compositionally biased region" description="Polar residues" evidence="11">
    <location>
        <begin position="1"/>
        <end position="15"/>
    </location>
</feature>
<keyword evidence="7 10" id="KW-0496">Mitochondrion</keyword>
<evidence type="ECO:0000256" key="10">
    <source>
        <dbReference type="RuleBase" id="RU363130"/>
    </source>
</evidence>
<evidence type="ECO:0000256" key="5">
    <source>
        <dbReference type="ARBA" id="ARBA00022792"/>
    </source>
</evidence>
<dbReference type="Proteomes" id="UP000008837">
    <property type="component" value="Unassembled WGS sequence"/>
</dbReference>
<evidence type="ECO:0000256" key="3">
    <source>
        <dbReference type="ARBA" id="ARBA00022617"/>
    </source>
</evidence>
<dbReference type="EC" id="4.4.1.17" evidence="10"/>
<keyword evidence="4 10" id="KW-0479">Metal-binding</keyword>
<evidence type="ECO:0000313" key="12">
    <source>
        <dbReference type="EMBL" id="EDP41599.1"/>
    </source>
</evidence>
<keyword evidence="9 10" id="KW-0456">Lyase</keyword>
<evidence type="ECO:0000256" key="11">
    <source>
        <dbReference type="SAM" id="MobiDB-lite"/>
    </source>
</evidence>
<dbReference type="STRING" id="425265.A8QC80"/>
<gene>
    <name evidence="12" type="ORF">MGL_3980</name>
</gene>
<dbReference type="PROSITE" id="PS00822">
    <property type="entry name" value="CYTO_HEME_LYASE_2"/>
    <property type="match status" value="1"/>
</dbReference>
<accession>A8QC80</accession>
<evidence type="ECO:0000313" key="13">
    <source>
        <dbReference type="Proteomes" id="UP000008837"/>
    </source>
</evidence>
<keyword evidence="5 10" id="KW-0999">Mitochondrion inner membrane</keyword>
<feature type="region of interest" description="Disordered" evidence="11">
    <location>
        <begin position="1"/>
        <end position="21"/>
    </location>
</feature>
<dbReference type="VEuPathDB" id="FungiDB:MGL_3980"/>
<sequence length="356" mass="40254">MGATQSSDLNVQAQRSRPHNNQAAVAALLLHHHQLALQQTPSTSDRPAKCPVPHGPRGAMARSLASDHEAQLNPLNKMPTLSQKRAPEQKMELSRERTVSSIPRAKSSAAPGDSPYGAPQCPIPHDQRTRHEKEASCPVTHDKKSLDDGGINNDSETPGFWEYPSPQQFYNALVRKGWETPEEHVEMMVLIHNFLNERAWKEIIDWETLAGSDVSQLQLARFQGRPGTLSPRARMFMWLAWAFPNKFSSEPPFDRHDWIVRRGPTEAHPEGEEIRYIIDYYSNEDEDAHSDENEASFNLDVRPAISNLSTIQMRWKKLLQEYESGELFEPFRSDSSSAQPRTSVPVPEQHRSASSP</sequence>
<feature type="region of interest" description="Disordered" evidence="11">
    <location>
        <begin position="77"/>
        <end position="151"/>
    </location>
</feature>
<organism evidence="12 13">
    <name type="scientific">Malassezia globosa (strain ATCC MYA-4612 / CBS 7966)</name>
    <name type="common">Dandruff-associated fungus</name>
    <dbReference type="NCBI Taxonomy" id="425265"/>
    <lineage>
        <taxon>Eukaryota</taxon>
        <taxon>Fungi</taxon>
        <taxon>Dikarya</taxon>
        <taxon>Basidiomycota</taxon>
        <taxon>Ustilaginomycotina</taxon>
        <taxon>Malasseziomycetes</taxon>
        <taxon>Malasseziales</taxon>
        <taxon>Malasseziaceae</taxon>
        <taxon>Malassezia</taxon>
    </lineage>
</organism>
<evidence type="ECO:0000256" key="7">
    <source>
        <dbReference type="ARBA" id="ARBA00023128"/>
    </source>
</evidence>
<dbReference type="PANTHER" id="PTHR12743:SF3">
    <property type="entry name" value="HOLOCYTOCHROME-C SYNTHASE"/>
    <property type="match status" value="1"/>
</dbReference>
<feature type="region of interest" description="Disordered" evidence="11">
    <location>
        <begin position="38"/>
        <end position="64"/>
    </location>
</feature>
<comment type="similarity">
    <text evidence="2 10">Belongs to the cytochrome c-type heme lyase family.</text>
</comment>
<dbReference type="AlphaFoldDB" id="A8QC80"/>
<feature type="compositionally biased region" description="Polar residues" evidence="11">
    <location>
        <begin position="333"/>
        <end position="342"/>
    </location>
</feature>
<keyword evidence="6 10" id="KW-0408">Iron</keyword>
<dbReference type="GO" id="GO:0005743">
    <property type="term" value="C:mitochondrial inner membrane"/>
    <property type="evidence" value="ECO:0007669"/>
    <property type="project" value="UniProtKB-SubCell"/>
</dbReference>
<proteinExistence type="inferred from homology"/>
<dbReference type="GO" id="GO:0004408">
    <property type="term" value="F:holocytochrome-c synthase activity"/>
    <property type="evidence" value="ECO:0007669"/>
    <property type="project" value="UniProtKB-EC"/>
</dbReference>
<name>A8QC80_MALGO</name>
<dbReference type="Pfam" id="PF01265">
    <property type="entry name" value="Cyto_heme_lyase"/>
    <property type="match status" value="2"/>
</dbReference>
<evidence type="ECO:0000256" key="1">
    <source>
        <dbReference type="ARBA" id="ARBA00004273"/>
    </source>
</evidence>
<comment type="function">
    <text evidence="10">Lyase that catalyzes the covalent linking of the heme group to the cytochrome C apoprotein to produce the mature functional cytochrome.</text>
</comment>
<dbReference type="OrthoDB" id="4243at2759"/>
<keyword evidence="13" id="KW-1185">Reference proteome</keyword>
<dbReference type="PANTHER" id="PTHR12743">
    <property type="entry name" value="CYTOCHROME C1 HEME LYASE"/>
    <property type="match status" value="1"/>
</dbReference>
<keyword evidence="3 10" id="KW-0349">Heme</keyword>
<feature type="region of interest" description="Disordered" evidence="11">
    <location>
        <begin position="329"/>
        <end position="356"/>
    </location>
</feature>
<dbReference type="EMBL" id="AAYY01000018">
    <property type="protein sequence ID" value="EDP41599.1"/>
    <property type="molecule type" value="Genomic_DNA"/>
</dbReference>
<comment type="caution">
    <text evidence="12">The sequence shown here is derived from an EMBL/GenBank/DDBJ whole genome shotgun (WGS) entry which is preliminary data.</text>
</comment>
<feature type="compositionally biased region" description="Basic and acidic residues" evidence="11">
    <location>
        <begin position="85"/>
        <end position="98"/>
    </location>
</feature>
<evidence type="ECO:0000256" key="2">
    <source>
        <dbReference type="ARBA" id="ARBA00007255"/>
    </source>
</evidence>
<dbReference type="OMA" id="QCPIPHE"/>
<feature type="compositionally biased region" description="Basic and acidic residues" evidence="11">
    <location>
        <begin position="125"/>
        <end position="147"/>
    </location>
</feature>
<dbReference type="PROSITE" id="PS00821">
    <property type="entry name" value="CYTO_HEME_LYASE_1"/>
    <property type="match status" value="1"/>
</dbReference>
<dbReference type="GO" id="GO:0046872">
    <property type="term" value="F:metal ion binding"/>
    <property type="evidence" value="ECO:0007669"/>
    <property type="project" value="UniProtKB-KW"/>
</dbReference>
<dbReference type="RefSeq" id="XP_001728813.1">
    <property type="nucleotide sequence ID" value="XM_001728761.1"/>
</dbReference>
<protein>
    <recommendedName>
        <fullName evidence="10">Holocytochrome c-type synthase</fullName>
        <ecNumber evidence="10">4.4.1.17</ecNumber>
    </recommendedName>
</protein>
<evidence type="ECO:0000256" key="8">
    <source>
        <dbReference type="ARBA" id="ARBA00023136"/>
    </source>
</evidence>
<reference evidence="12 13" key="1">
    <citation type="journal article" date="2007" name="Proc. Natl. Acad. Sci. U.S.A.">
        <title>Dandruff-associated Malassezia genomes reveal convergent and divergent virulence traits shared with plant and human fungal pathogens.</title>
        <authorList>
            <person name="Xu J."/>
            <person name="Saunders C.W."/>
            <person name="Hu P."/>
            <person name="Grant R.A."/>
            <person name="Boekhout T."/>
            <person name="Kuramae E.E."/>
            <person name="Kronstad J.W."/>
            <person name="Deangelis Y.M."/>
            <person name="Reeder N.L."/>
            <person name="Johnstone K.R."/>
            <person name="Leland M."/>
            <person name="Fieno A.M."/>
            <person name="Begley W.M."/>
            <person name="Sun Y."/>
            <person name="Lacey M.P."/>
            <person name="Chaudhary T."/>
            <person name="Keough T."/>
            <person name="Chu L."/>
            <person name="Sears R."/>
            <person name="Yuan B."/>
            <person name="Dawson T.L.Jr."/>
        </authorList>
    </citation>
    <scope>NUCLEOTIDE SEQUENCE [LARGE SCALE GENOMIC DNA]</scope>
    <source>
        <strain evidence="13">ATCC MYA-4612 / CBS 7966</strain>
    </source>
</reference>
<evidence type="ECO:0000256" key="9">
    <source>
        <dbReference type="ARBA" id="ARBA00023239"/>
    </source>
</evidence>
<evidence type="ECO:0000256" key="6">
    <source>
        <dbReference type="ARBA" id="ARBA00023004"/>
    </source>
</evidence>
<comment type="subcellular location">
    <subcellularLocation>
        <location evidence="1 10">Mitochondrion inner membrane</location>
    </subcellularLocation>
</comment>
<dbReference type="InterPro" id="IPR000511">
    <property type="entry name" value="Holocyt_c/c1_synthase"/>
</dbReference>
<evidence type="ECO:0000256" key="4">
    <source>
        <dbReference type="ARBA" id="ARBA00022723"/>
    </source>
</evidence>
<dbReference type="InParanoid" id="A8QC80"/>
<dbReference type="GeneID" id="5853119"/>
<comment type="catalytic activity">
    <reaction evidence="10">
        <text>holo-[cytochrome c] = apo-[cytochrome c] + heme b</text>
        <dbReference type="Rhea" id="RHEA:22648"/>
        <dbReference type="Rhea" id="RHEA-COMP:10725"/>
        <dbReference type="Rhea" id="RHEA-COMP:10726"/>
        <dbReference type="ChEBI" id="CHEBI:29950"/>
        <dbReference type="ChEBI" id="CHEBI:60344"/>
        <dbReference type="ChEBI" id="CHEBI:83739"/>
        <dbReference type="EC" id="4.4.1.17"/>
    </reaction>
</comment>
<keyword evidence="8 10" id="KW-0472">Membrane</keyword>
<dbReference type="KEGG" id="mgl:MGL_3980"/>